<keyword evidence="2" id="KW-1185">Reference proteome</keyword>
<dbReference type="Proteomes" id="UP001291623">
    <property type="component" value="Unassembled WGS sequence"/>
</dbReference>
<protein>
    <submittedName>
        <fullName evidence="1">Uncharacterized protein</fullName>
    </submittedName>
</protein>
<proteinExistence type="predicted"/>
<organism evidence="1 2">
    <name type="scientific">Anisodus tanguticus</name>
    <dbReference type="NCBI Taxonomy" id="243964"/>
    <lineage>
        <taxon>Eukaryota</taxon>
        <taxon>Viridiplantae</taxon>
        <taxon>Streptophyta</taxon>
        <taxon>Embryophyta</taxon>
        <taxon>Tracheophyta</taxon>
        <taxon>Spermatophyta</taxon>
        <taxon>Magnoliopsida</taxon>
        <taxon>eudicotyledons</taxon>
        <taxon>Gunneridae</taxon>
        <taxon>Pentapetalae</taxon>
        <taxon>asterids</taxon>
        <taxon>lamiids</taxon>
        <taxon>Solanales</taxon>
        <taxon>Solanaceae</taxon>
        <taxon>Solanoideae</taxon>
        <taxon>Hyoscyameae</taxon>
        <taxon>Anisodus</taxon>
    </lineage>
</organism>
<reference evidence="1" key="1">
    <citation type="submission" date="2023-12" db="EMBL/GenBank/DDBJ databases">
        <title>Genome assembly of Anisodus tanguticus.</title>
        <authorList>
            <person name="Wang Y.-J."/>
        </authorList>
    </citation>
    <scope>NUCLEOTIDE SEQUENCE</scope>
    <source>
        <strain evidence="1">KB-2021</strain>
        <tissue evidence="1">Leaf</tissue>
    </source>
</reference>
<evidence type="ECO:0000313" key="1">
    <source>
        <dbReference type="EMBL" id="KAK4375952.1"/>
    </source>
</evidence>
<sequence length="76" mass="8569">MNSLTQPCCEEEQFCLQKDETADGYISVLALYGLHQTRRFPGKANLEKTDLEPALKALQDRLMTKNVVLQAEEIAV</sequence>
<dbReference type="EMBL" id="JAVYJV010000003">
    <property type="protein sequence ID" value="KAK4375952.1"/>
    <property type="molecule type" value="Genomic_DNA"/>
</dbReference>
<name>A0AAE1VNU3_9SOLA</name>
<accession>A0AAE1VNU3</accession>
<comment type="caution">
    <text evidence="1">The sequence shown here is derived from an EMBL/GenBank/DDBJ whole genome shotgun (WGS) entry which is preliminary data.</text>
</comment>
<gene>
    <name evidence="1" type="ORF">RND71_006629</name>
</gene>
<dbReference type="AlphaFoldDB" id="A0AAE1VNU3"/>
<evidence type="ECO:0000313" key="2">
    <source>
        <dbReference type="Proteomes" id="UP001291623"/>
    </source>
</evidence>